<sequence length="330" mass="33582">MTVIAVVLAVTAAITFGVAAVSQHRAVRTTLESAAEDATPVRRRLAVGQLGTLVADPRWRRGFVLMTLGTGCHVLALSLAPISLTQPINVLAVPTTIIATAVLAHRRPPRSVIAAAAAVVLGVGAFVFAVSDAPAGTTPTPDLLIIVAATVLTATVLLHLVARRLAGGRAAPHWLTPVLLSVAGAANFGTASSTFRLLAQDLMATHDLSRGTLVGLVCFVPLALAAGAWSIQQAYAAGAASAVTATSALTDPVVALVIGMAVLAETPQLTPVRVVIMIIAATAAGAGVIRLARHDDAVDPGPAGDGPARSSSRPLAVPHTRNHHAHPARR</sequence>
<feature type="transmembrane region" description="Helical" evidence="2">
    <location>
        <begin position="174"/>
        <end position="199"/>
    </location>
</feature>
<feature type="region of interest" description="Disordered" evidence="1">
    <location>
        <begin position="298"/>
        <end position="330"/>
    </location>
</feature>
<evidence type="ECO:0008006" key="5">
    <source>
        <dbReference type="Google" id="ProtNLM"/>
    </source>
</evidence>
<feature type="transmembrane region" description="Helical" evidence="2">
    <location>
        <begin position="112"/>
        <end position="131"/>
    </location>
</feature>
<feature type="transmembrane region" description="Helical" evidence="2">
    <location>
        <begin position="88"/>
        <end position="105"/>
    </location>
</feature>
<evidence type="ECO:0000256" key="1">
    <source>
        <dbReference type="SAM" id="MobiDB-lite"/>
    </source>
</evidence>
<accession>A0ABP7CGH9</accession>
<feature type="transmembrane region" description="Helical" evidence="2">
    <location>
        <begin position="143"/>
        <end position="162"/>
    </location>
</feature>
<dbReference type="Proteomes" id="UP001500051">
    <property type="component" value="Unassembled WGS sequence"/>
</dbReference>
<feature type="transmembrane region" description="Helical" evidence="2">
    <location>
        <begin position="243"/>
        <end position="264"/>
    </location>
</feature>
<dbReference type="NCBIfam" id="NF038012">
    <property type="entry name" value="DMT_1"/>
    <property type="match status" value="1"/>
</dbReference>
<feature type="transmembrane region" description="Helical" evidence="2">
    <location>
        <begin position="211"/>
        <end position="231"/>
    </location>
</feature>
<dbReference type="PANTHER" id="PTHR40761">
    <property type="entry name" value="CONSERVED INTEGRAL MEMBRANE ALANINE VALINE AND LEUCINE RICH PROTEIN-RELATED"/>
    <property type="match status" value="1"/>
</dbReference>
<reference evidence="4" key="1">
    <citation type="journal article" date="2019" name="Int. J. Syst. Evol. Microbiol.">
        <title>The Global Catalogue of Microorganisms (GCM) 10K type strain sequencing project: providing services to taxonomists for standard genome sequencing and annotation.</title>
        <authorList>
            <consortium name="The Broad Institute Genomics Platform"/>
            <consortium name="The Broad Institute Genome Sequencing Center for Infectious Disease"/>
            <person name="Wu L."/>
            <person name="Ma J."/>
        </authorList>
    </citation>
    <scope>NUCLEOTIDE SEQUENCE [LARGE SCALE GENOMIC DNA]</scope>
    <source>
        <strain evidence="4">JCM 16548</strain>
    </source>
</reference>
<organism evidence="3 4">
    <name type="scientific">Microlunatus aurantiacus</name>
    <dbReference type="NCBI Taxonomy" id="446786"/>
    <lineage>
        <taxon>Bacteria</taxon>
        <taxon>Bacillati</taxon>
        <taxon>Actinomycetota</taxon>
        <taxon>Actinomycetes</taxon>
        <taxon>Propionibacteriales</taxon>
        <taxon>Propionibacteriaceae</taxon>
        <taxon>Microlunatus</taxon>
    </lineage>
</organism>
<dbReference type="EMBL" id="BAAAYX010000002">
    <property type="protein sequence ID" value="GAA3690078.1"/>
    <property type="molecule type" value="Genomic_DNA"/>
</dbReference>
<dbReference type="RefSeq" id="WP_344810320.1">
    <property type="nucleotide sequence ID" value="NZ_BAAAYX010000002.1"/>
</dbReference>
<keyword evidence="2" id="KW-0472">Membrane</keyword>
<dbReference type="PANTHER" id="PTHR40761:SF1">
    <property type="entry name" value="CONSERVED INTEGRAL MEMBRANE ALANINE VALINE AND LEUCINE RICH PROTEIN-RELATED"/>
    <property type="match status" value="1"/>
</dbReference>
<evidence type="ECO:0000313" key="4">
    <source>
        <dbReference type="Proteomes" id="UP001500051"/>
    </source>
</evidence>
<feature type="transmembrane region" description="Helical" evidence="2">
    <location>
        <begin position="270"/>
        <end position="289"/>
    </location>
</feature>
<feature type="compositionally biased region" description="Basic residues" evidence="1">
    <location>
        <begin position="320"/>
        <end position="330"/>
    </location>
</feature>
<keyword evidence="2" id="KW-1133">Transmembrane helix</keyword>
<protein>
    <recommendedName>
        <fullName evidence="5">Magnesium transporter NIPA</fullName>
    </recommendedName>
</protein>
<proteinExistence type="predicted"/>
<evidence type="ECO:0000313" key="3">
    <source>
        <dbReference type="EMBL" id="GAA3690078.1"/>
    </source>
</evidence>
<keyword evidence="4" id="KW-1185">Reference proteome</keyword>
<dbReference type="InterPro" id="IPR037185">
    <property type="entry name" value="EmrE-like"/>
</dbReference>
<keyword evidence="2" id="KW-0812">Transmembrane</keyword>
<feature type="compositionally biased region" description="Low complexity" evidence="1">
    <location>
        <begin position="299"/>
        <end position="308"/>
    </location>
</feature>
<name>A0ABP7CGH9_9ACTN</name>
<comment type="caution">
    <text evidence="3">The sequence shown here is derived from an EMBL/GenBank/DDBJ whole genome shotgun (WGS) entry which is preliminary data.</text>
</comment>
<evidence type="ECO:0000256" key="2">
    <source>
        <dbReference type="SAM" id="Phobius"/>
    </source>
</evidence>
<gene>
    <name evidence="3" type="ORF">GCM10022204_01160</name>
</gene>
<dbReference type="SUPFAM" id="SSF103481">
    <property type="entry name" value="Multidrug resistance efflux transporter EmrE"/>
    <property type="match status" value="1"/>
</dbReference>